<name>A0A8H6XIZ5_9AGAR</name>
<evidence type="ECO:0000313" key="3">
    <source>
        <dbReference type="EMBL" id="KAF7342390.1"/>
    </source>
</evidence>
<proteinExistence type="predicted"/>
<reference evidence="3" key="1">
    <citation type="submission" date="2020-05" db="EMBL/GenBank/DDBJ databases">
        <title>Mycena genomes resolve the evolution of fungal bioluminescence.</title>
        <authorList>
            <person name="Tsai I.J."/>
        </authorList>
    </citation>
    <scope>NUCLEOTIDE SEQUENCE</scope>
    <source>
        <strain evidence="3">CCC161011</strain>
    </source>
</reference>
<accession>A0A8H6XIZ5</accession>
<keyword evidence="4" id="KW-1185">Reference proteome</keyword>
<dbReference type="AlphaFoldDB" id="A0A8H6XIZ5"/>
<organism evidence="3 4">
    <name type="scientific">Mycena venus</name>
    <dbReference type="NCBI Taxonomy" id="2733690"/>
    <lineage>
        <taxon>Eukaryota</taxon>
        <taxon>Fungi</taxon>
        <taxon>Dikarya</taxon>
        <taxon>Basidiomycota</taxon>
        <taxon>Agaricomycotina</taxon>
        <taxon>Agaricomycetes</taxon>
        <taxon>Agaricomycetidae</taxon>
        <taxon>Agaricales</taxon>
        <taxon>Marasmiineae</taxon>
        <taxon>Mycenaceae</taxon>
        <taxon>Mycena</taxon>
    </lineage>
</organism>
<evidence type="ECO:0000256" key="1">
    <source>
        <dbReference type="SAM" id="Coils"/>
    </source>
</evidence>
<evidence type="ECO:0000256" key="2">
    <source>
        <dbReference type="SAM" id="MobiDB-lite"/>
    </source>
</evidence>
<evidence type="ECO:0000313" key="4">
    <source>
        <dbReference type="Proteomes" id="UP000620124"/>
    </source>
</evidence>
<protein>
    <submittedName>
        <fullName evidence="3">Uncharacterized protein</fullName>
    </submittedName>
</protein>
<dbReference type="Proteomes" id="UP000620124">
    <property type="component" value="Unassembled WGS sequence"/>
</dbReference>
<dbReference type="EMBL" id="JACAZI010000017">
    <property type="protein sequence ID" value="KAF7342390.1"/>
    <property type="molecule type" value="Genomic_DNA"/>
</dbReference>
<gene>
    <name evidence="3" type="ORF">MVEN_01828000</name>
</gene>
<comment type="caution">
    <text evidence="3">The sequence shown here is derived from an EMBL/GenBank/DDBJ whole genome shotgun (WGS) entry which is preliminary data.</text>
</comment>
<feature type="compositionally biased region" description="Low complexity" evidence="2">
    <location>
        <begin position="255"/>
        <end position="266"/>
    </location>
</feature>
<feature type="region of interest" description="Disordered" evidence="2">
    <location>
        <begin position="233"/>
        <end position="271"/>
    </location>
</feature>
<feature type="coiled-coil region" evidence="1">
    <location>
        <begin position="50"/>
        <end position="148"/>
    </location>
</feature>
<keyword evidence="1" id="KW-0175">Coiled coil</keyword>
<sequence length="366" mass="39485">MKVEDPDSKDVNVAPQTAEAQYAAAARALAEAQRALSAARAVPQIPMISVEEAANQANELKAEIVTLKELLAQTRARADVLQAEADAAKEDANRAAETQITELKAEIVTLKESLADRQAHADTLQTAMDAAVKEKEVAEENAIKLKAEMVHVASEAQDWELEAAQRQLDARQEQEKLLNVINSKHSAFEAGRQGRQKVMLEYRRTIMERLDEMMELLLENPFVVATSTQPGVVPAASPRTGDMSSIPAKRARTESGSGSTSTKQSSLVVNKRARTESNARVSTIAAPGIIPNVACFAAFNGNASDGISPGVPVLTSQAGPVRSAVAIFRKRRRPKKQAYGSSSRYTCLDNPIWIPTRAVGATVHVL</sequence>